<protein>
    <submittedName>
        <fullName evidence="5">Zf-HC2 domain-containing protein</fullName>
    </submittedName>
</protein>
<feature type="compositionally biased region" description="Low complexity" evidence="3">
    <location>
        <begin position="576"/>
        <end position="601"/>
    </location>
</feature>
<dbReference type="InterPro" id="IPR027383">
    <property type="entry name" value="Znf_put"/>
</dbReference>
<feature type="region of interest" description="Disordered" evidence="3">
    <location>
        <begin position="292"/>
        <end position="601"/>
    </location>
</feature>
<accession>A0ABV9TKC4</accession>
<dbReference type="RefSeq" id="WP_380112988.1">
    <property type="nucleotide sequence ID" value="NZ_JBHSIW010000007.1"/>
</dbReference>
<gene>
    <name evidence="5" type="ORF">ACFPCS_07665</name>
</gene>
<sequence>MTRTTDEELLAAVRAGQPHAFQDLRDRHWPTAVAVARLHTPSRPDAEQLAGTAVDQVVADLPAGDGPEAFLRARLVGVVGRAGAEPPRSAEAVSRVYLGLPPVWQAVLWHAEVEALPLERTAAVLGLSTAATTALHLEARAGLRAAYRRLRLDHPRTSACEQCAGELGAFVDGVLPGPRRSDVEAHLDGCPRCTADLLYLQDTEAGLRGWVLPVLAGVPLWGNTVDELGEIVRTAGRAGAERPAAVPRADLAGGSLAAVGTARRGRKVLLGAGTLAAAAALAGLAVTGPGGPGDGTTRAADGGGAGLGTPSGSSSTSTAEDGDDRALAGGPCSGAGVPSLPVVDPSPGPLTEAAATARTAARGPIGTADGHATDGGAGAPGDDGDRTAASSRTNGGDGAAAERTGADAPAGERTADGGSTPDGRGTPDGRSGSGGAATDGGSGRTPAPQDGPAPAPRDPAGPPVQDRPGDRPAEPPGTPPAEQPGTVPAEPPSTPPAEQPGTVPAEPPAAPPTTPPASPPAEQPGTVPAEPPSAPPAPPSTPPADTPGRPPAPPSTPPADTPGRPPAPEPGPSAPDVPATAPATDPAPGGSAPAGGSTPSA</sequence>
<dbReference type="PRINTS" id="PR01217">
    <property type="entry name" value="PRICHEXTENSN"/>
</dbReference>
<proteinExistence type="predicted"/>
<dbReference type="EMBL" id="JBHSIW010000007">
    <property type="protein sequence ID" value="MFC4903442.1"/>
    <property type="molecule type" value="Genomic_DNA"/>
</dbReference>
<evidence type="ECO:0000313" key="6">
    <source>
        <dbReference type="Proteomes" id="UP001595797"/>
    </source>
</evidence>
<keyword evidence="2" id="KW-0804">Transcription</keyword>
<feature type="compositionally biased region" description="Low complexity" evidence="3">
    <location>
        <begin position="310"/>
        <end position="319"/>
    </location>
</feature>
<feature type="compositionally biased region" description="Pro residues" evidence="3">
    <location>
        <begin position="505"/>
        <end position="522"/>
    </location>
</feature>
<feature type="compositionally biased region" description="Pro residues" evidence="3">
    <location>
        <begin position="449"/>
        <end position="462"/>
    </location>
</feature>
<feature type="compositionally biased region" description="Gly residues" evidence="3">
    <location>
        <begin position="431"/>
        <end position="443"/>
    </location>
</feature>
<keyword evidence="1" id="KW-0805">Transcription regulation</keyword>
<evidence type="ECO:0000259" key="4">
    <source>
        <dbReference type="Pfam" id="PF13490"/>
    </source>
</evidence>
<comment type="caution">
    <text evidence="5">The sequence shown here is derived from an EMBL/GenBank/DDBJ whole genome shotgun (WGS) entry which is preliminary data.</text>
</comment>
<evidence type="ECO:0000313" key="5">
    <source>
        <dbReference type="EMBL" id="MFC4903442.1"/>
    </source>
</evidence>
<feature type="domain" description="Putative zinc-finger" evidence="4">
    <location>
        <begin position="160"/>
        <end position="193"/>
    </location>
</feature>
<feature type="compositionally biased region" description="Pro residues" evidence="3">
    <location>
        <begin position="529"/>
        <end position="575"/>
    </location>
</feature>
<evidence type="ECO:0000256" key="2">
    <source>
        <dbReference type="ARBA" id="ARBA00023163"/>
    </source>
</evidence>
<dbReference type="Gene3D" id="1.10.1740.10">
    <property type="match status" value="1"/>
</dbReference>
<dbReference type="Proteomes" id="UP001595797">
    <property type="component" value="Unassembled WGS sequence"/>
</dbReference>
<feature type="compositionally biased region" description="Pro residues" evidence="3">
    <location>
        <begin position="489"/>
        <end position="498"/>
    </location>
</feature>
<keyword evidence="6" id="KW-1185">Reference proteome</keyword>
<dbReference type="Gene3D" id="1.10.10.1320">
    <property type="entry name" value="Anti-sigma factor, zinc-finger domain"/>
    <property type="match status" value="1"/>
</dbReference>
<name>A0ABV9TKC4_9MICC</name>
<dbReference type="InterPro" id="IPR013325">
    <property type="entry name" value="RNA_pol_sigma_r2"/>
</dbReference>
<dbReference type="Pfam" id="PF13490">
    <property type="entry name" value="zf-HC2"/>
    <property type="match status" value="1"/>
</dbReference>
<reference evidence="6" key="1">
    <citation type="journal article" date="2019" name="Int. J. Syst. Evol. Microbiol.">
        <title>The Global Catalogue of Microorganisms (GCM) 10K type strain sequencing project: providing services to taxonomists for standard genome sequencing and annotation.</title>
        <authorList>
            <consortium name="The Broad Institute Genomics Platform"/>
            <consortium name="The Broad Institute Genome Sequencing Center for Infectious Disease"/>
            <person name="Wu L."/>
            <person name="Ma J."/>
        </authorList>
    </citation>
    <scope>NUCLEOTIDE SEQUENCE [LARGE SCALE GENOMIC DNA]</scope>
    <source>
        <strain evidence="6">CGMCC 4.6946</strain>
    </source>
</reference>
<dbReference type="SUPFAM" id="SSF88946">
    <property type="entry name" value="Sigma2 domain of RNA polymerase sigma factors"/>
    <property type="match status" value="1"/>
</dbReference>
<evidence type="ECO:0000256" key="3">
    <source>
        <dbReference type="SAM" id="MobiDB-lite"/>
    </source>
</evidence>
<organism evidence="5 6">
    <name type="scientific">Kocuria oceani</name>
    <dbReference type="NCBI Taxonomy" id="988827"/>
    <lineage>
        <taxon>Bacteria</taxon>
        <taxon>Bacillati</taxon>
        <taxon>Actinomycetota</taxon>
        <taxon>Actinomycetes</taxon>
        <taxon>Micrococcales</taxon>
        <taxon>Micrococcaceae</taxon>
        <taxon>Kocuria</taxon>
    </lineage>
</organism>
<dbReference type="InterPro" id="IPR041916">
    <property type="entry name" value="Anti_sigma_zinc_sf"/>
</dbReference>
<feature type="compositionally biased region" description="Low complexity" evidence="3">
    <location>
        <begin position="353"/>
        <end position="370"/>
    </location>
</feature>
<evidence type="ECO:0000256" key="1">
    <source>
        <dbReference type="ARBA" id="ARBA00023015"/>
    </source>
</evidence>